<dbReference type="Proteomes" id="UP000218209">
    <property type="component" value="Unassembled WGS sequence"/>
</dbReference>
<gene>
    <name evidence="1" type="ORF">BU14_0233s0008</name>
</gene>
<organism evidence="1 2">
    <name type="scientific">Porphyra umbilicalis</name>
    <name type="common">Purple laver</name>
    <name type="synonym">Red alga</name>
    <dbReference type="NCBI Taxonomy" id="2786"/>
    <lineage>
        <taxon>Eukaryota</taxon>
        <taxon>Rhodophyta</taxon>
        <taxon>Bangiophyceae</taxon>
        <taxon>Bangiales</taxon>
        <taxon>Bangiaceae</taxon>
        <taxon>Porphyra</taxon>
    </lineage>
</organism>
<evidence type="ECO:0000313" key="2">
    <source>
        <dbReference type="Proteomes" id="UP000218209"/>
    </source>
</evidence>
<accession>A0A1X6P450</accession>
<dbReference type="EMBL" id="KV918900">
    <property type="protein sequence ID" value="OSX75530.1"/>
    <property type="molecule type" value="Genomic_DNA"/>
</dbReference>
<keyword evidence="2" id="KW-1185">Reference proteome</keyword>
<proteinExistence type="predicted"/>
<evidence type="ECO:0000313" key="1">
    <source>
        <dbReference type="EMBL" id="OSX75530.1"/>
    </source>
</evidence>
<dbReference type="AlphaFoldDB" id="A0A1X6P450"/>
<name>A0A1X6P450_PORUM</name>
<protein>
    <submittedName>
        <fullName evidence="1">Uncharacterized protein</fullName>
    </submittedName>
</protein>
<reference evidence="1 2" key="1">
    <citation type="submission" date="2017-03" db="EMBL/GenBank/DDBJ databases">
        <title>WGS assembly of Porphyra umbilicalis.</title>
        <authorList>
            <person name="Brawley S.H."/>
            <person name="Blouin N.A."/>
            <person name="Ficko-Blean E."/>
            <person name="Wheeler G.L."/>
            <person name="Lohr M."/>
            <person name="Goodson H.V."/>
            <person name="Jenkins J.W."/>
            <person name="Blaby-Haas C.E."/>
            <person name="Helliwell K.E."/>
            <person name="Chan C."/>
            <person name="Marriage T."/>
            <person name="Bhattacharya D."/>
            <person name="Klein A.S."/>
            <person name="Badis Y."/>
            <person name="Brodie J."/>
            <person name="Cao Y."/>
            <person name="Collen J."/>
            <person name="Dittami S.M."/>
            <person name="Gachon C.M."/>
            <person name="Green B.R."/>
            <person name="Karpowicz S."/>
            <person name="Kim J.W."/>
            <person name="Kudahl U."/>
            <person name="Lin S."/>
            <person name="Michel G."/>
            <person name="Mittag M."/>
            <person name="Olson B.J."/>
            <person name="Pangilinan J."/>
            <person name="Peng Y."/>
            <person name="Qiu H."/>
            <person name="Shu S."/>
            <person name="Singer J.T."/>
            <person name="Smith A.G."/>
            <person name="Sprecher B.N."/>
            <person name="Wagner V."/>
            <person name="Wang W."/>
            <person name="Wang Z.-Y."/>
            <person name="Yan J."/>
            <person name="Yarish C."/>
            <person name="Zoeuner-Riek S."/>
            <person name="Zhuang Y."/>
            <person name="Zou Y."/>
            <person name="Lindquist E.A."/>
            <person name="Grimwood J."/>
            <person name="Barry K."/>
            <person name="Rokhsar D.S."/>
            <person name="Schmutz J."/>
            <person name="Stiller J.W."/>
            <person name="Grossman A.R."/>
            <person name="Prochnik S.E."/>
        </authorList>
    </citation>
    <scope>NUCLEOTIDE SEQUENCE [LARGE SCALE GENOMIC DNA]</scope>
    <source>
        <strain evidence="1">4086291</strain>
    </source>
</reference>
<sequence>MAACGSLDEAQRRSVDAIVSPHLVAEKPKVFRAMSGNGRDILYTRQTVPYRAIVGPRQALRWSVEASSAVARLCRDSEAAVEKILGDVCRRAQDAGILAVVPSGASAALPVRFQTQFVVANRIISYTWQRIRSRMGGSLSGLASAAKMRADGRAAFSEVRNHVTSTPVGATPVSVRAAVEALVADLLARNQFSERPVEGHPAGEILLSFGLDQGGRQSSCEAILACINQPHPCSRDNKILFGVFPCEKDDYRSLAAMEELFAPDLEGLRTNGITVAGVTRAVHLILAPSL</sequence>